<proteinExistence type="predicted"/>
<evidence type="ECO:0000313" key="1">
    <source>
        <dbReference type="EMBL" id="KUJ17868.1"/>
    </source>
</evidence>
<dbReference type="InParanoid" id="A0A194XCG6"/>
<dbReference type="AlphaFoldDB" id="A0A194XCG6"/>
<dbReference type="GeneID" id="28828080"/>
<protein>
    <submittedName>
        <fullName evidence="1">Uncharacterized protein</fullName>
    </submittedName>
</protein>
<name>A0A194XCG6_MOLSC</name>
<gene>
    <name evidence="1" type="ORF">LY89DRAFT_717530</name>
</gene>
<organism evidence="1 2">
    <name type="scientific">Mollisia scopiformis</name>
    <name type="common">Conifer needle endophyte fungus</name>
    <name type="synonym">Phialocephala scopiformis</name>
    <dbReference type="NCBI Taxonomy" id="149040"/>
    <lineage>
        <taxon>Eukaryota</taxon>
        <taxon>Fungi</taxon>
        <taxon>Dikarya</taxon>
        <taxon>Ascomycota</taxon>
        <taxon>Pezizomycotina</taxon>
        <taxon>Leotiomycetes</taxon>
        <taxon>Helotiales</taxon>
        <taxon>Mollisiaceae</taxon>
        <taxon>Mollisia</taxon>
    </lineage>
</organism>
<reference evidence="1 2" key="1">
    <citation type="submission" date="2015-10" db="EMBL/GenBank/DDBJ databases">
        <title>Full genome of DAOMC 229536 Phialocephala scopiformis, a fungal endophyte of spruce producing the potent anti-insectan compound rugulosin.</title>
        <authorList>
            <consortium name="DOE Joint Genome Institute"/>
            <person name="Walker A.K."/>
            <person name="Frasz S.L."/>
            <person name="Seifert K.A."/>
            <person name="Miller J.D."/>
            <person name="Mondo S.J."/>
            <person name="Labutti K."/>
            <person name="Lipzen A."/>
            <person name="Dockter R."/>
            <person name="Kennedy M."/>
            <person name="Grigoriev I.V."/>
            <person name="Spatafora J.W."/>
        </authorList>
    </citation>
    <scope>NUCLEOTIDE SEQUENCE [LARGE SCALE GENOMIC DNA]</scope>
    <source>
        <strain evidence="1 2">CBS 120377</strain>
    </source>
</reference>
<dbReference type="KEGG" id="psco:LY89DRAFT_717530"/>
<evidence type="ECO:0000313" key="2">
    <source>
        <dbReference type="Proteomes" id="UP000070700"/>
    </source>
</evidence>
<dbReference type="EMBL" id="KQ947413">
    <property type="protein sequence ID" value="KUJ17868.1"/>
    <property type="molecule type" value="Genomic_DNA"/>
</dbReference>
<dbReference type="Proteomes" id="UP000070700">
    <property type="component" value="Unassembled WGS sequence"/>
</dbReference>
<keyword evidence="2" id="KW-1185">Reference proteome</keyword>
<accession>A0A194XCG6</accession>
<sequence length="49" mass="5987">MLHSSFFFLVDTKMRVLGEEWRWRRKRGLGGYDYCNCTLVRLCNSTQRR</sequence>
<dbReference type="RefSeq" id="XP_018072223.1">
    <property type="nucleotide sequence ID" value="XM_018218354.1"/>
</dbReference>